<evidence type="ECO:0000313" key="1">
    <source>
        <dbReference type="EMBL" id="TGY96189.1"/>
    </source>
</evidence>
<organism evidence="1 2">
    <name type="scientific">Petralouisia muris</name>
    <dbReference type="NCBI Taxonomy" id="3032872"/>
    <lineage>
        <taxon>Bacteria</taxon>
        <taxon>Bacillati</taxon>
        <taxon>Bacillota</taxon>
        <taxon>Clostridia</taxon>
        <taxon>Lachnospirales</taxon>
        <taxon>Lachnospiraceae</taxon>
        <taxon>Petralouisia</taxon>
    </lineage>
</organism>
<comment type="caution">
    <text evidence="1">The sequence shown here is derived from an EMBL/GenBank/DDBJ whole genome shotgun (WGS) entry which is preliminary data.</text>
</comment>
<dbReference type="Proteomes" id="UP000304953">
    <property type="component" value="Unassembled WGS sequence"/>
</dbReference>
<reference evidence="1" key="1">
    <citation type="submission" date="2019-04" db="EMBL/GenBank/DDBJ databases">
        <title>Microbes associate with the intestines of laboratory mice.</title>
        <authorList>
            <person name="Navarre W."/>
            <person name="Wong E."/>
            <person name="Huang K."/>
            <person name="Tropini C."/>
            <person name="Ng K."/>
            <person name="Yu B."/>
        </authorList>
    </citation>
    <scope>NUCLEOTIDE SEQUENCE</scope>
    <source>
        <strain evidence="1">NM01_1-7b</strain>
    </source>
</reference>
<name>A0AC61RWJ9_9FIRM</name>
<dbReference type="EMBL" id="SRYA01000019">
    <property type="protein sequence ID" value="TGY96189.1"/>
    <property type="molecule type" value="Genomic_DNA"/>
</dbReference>
<accession>A0AC61RWJ9</accession>
<keyword evidence="2" id="KW-1185">Reference proteome</keyword>
<gene>
    <name evidence="1" type="ORF">E5329_11130</name>
</gene>
<sequence length="222" mass="24814">MKECKKCRVEILDDTAICPLCSSVLETSGEQEQSTGYPDVKSVSRKLSFIVRLYSFLAIVSEAALIVFNYLYFHGVWWSAVTGICILYFYITLKYSLQKNRGYQSVILTQVIGAVLLVIAADYIVGYRGWSVNYVLPGAILLLNGTIATLMIVNASNWQSYILMQILTAVASVVCMILWRFAVITKPLFSLAALAVSLCLLLGTLIFGDRKAKTELKRRFHV</sequence>
<evidence type="ECO:0000313" key="2">
    <source>
        <dbReference type="Proteomes" id="UP000304953"/>
    </source>
</evidence>
<proteinExistence type="predicted"/>
<protein>
    <submittedName>
        <fullName evidence="1">Zinc ribbon domain-containing protein</fullName>
    </submittedName>
</protein>